<dbReference type="GO" id="GO:0006515">
    <property type="term" value="P:protein quality control for misfolded or incompletely synthesized proteins"/>
    <property type="evidence" value="ECO:0007669"/>
    <property type="project" value="TreeGrafter"/>
</dbReference>
<dbReference type="Pfam" id="PF00574">
    <property type="entry name" value="CLP_protease"/>
    <property type="match status" value="1"/>
</dbReference>
<dbReference type="PANTHER" id="PTHR10381:SF24">
    <property type="entry name" value="ATP-DEPENDENT CLP PROTEASE PROTEOLYTIC SUBUNIT 4, CHLOROPLASTIC"/>
    <property type="match status" value="1"/>
</dbReference>
<gene>
    <name evidence="8" type="ORF">QN277_004523</name>
</gene>
<comment type="catalytic activity">
    <reaction evidence="5 6">
        <text>Hydrolysis of proteins to small peptides in the presence of ATP and magnesium. alpha-casein is the usual test substrate. In the absence of ATP, only oligopeptides shorter than five residues are hydrolyzed (such as succinyl-Leu-Tyr-|-NHMec, and Leu-Tyr-Leu-|-Tyr-Trp, in which cleavage of the -Tyr-|-Leu- and -Tyr-|-Trp bonds also occurs).</text>
        <dbReference type="EC" id="3.4.21.92"/>
    </reaction>
</comment>
<dbReference type="GO" id="GO:0004176">
    <property type="term" value="F:ATP-dependent peptidase activity"/>
    <property type="evidence" value="ECO:0007669"/>
    <property type="project" value="InterPro"/>
</dbReference>
<evidence type="ECO:0000256" key="2">
    <source>
        <dbReference type="ARBA" id="ARBA00022670"/>
    </source>
</evidence>
<dbReference type="GO" id="GO:0009532">
    <property type="term" value="C:plastid stroma"/>
    <property type="evidence" value="ECO:0007669"/>
    <property type="project" value="UniProtKB-ARBA"/>
</dbReference>
<comment type="similarity">
    <text evidence="1 7">Belongs to the peptidase S14 family.</text>
</comment>
<keyword evidence="3" id="KW-0378">Hydrolase</keyword>
<protein>
    <recommendedName>
        <fullName evidence="7">ATP-dependent Clp protease proteolytic subunit</fullName>
    </recommendedName>
</protein>
<name>A0AAE1J3V3_9FABA</name>
<evidence type="ECO:0000256" key="5">
    <source>
        <dbReference type="ARBA" id="ARBA00034021"/>
    </source>
</evidence>
<organism evidence="8 9">
    <name type="scientific">Acacia crassicarpa</name>
    <name type="common">northern wattle</name>
    <dbReference type="NCBI Taxonomy" id="499986"/>
    <lineage>
        <taxon>Eukaryota</taxon>
        <taxon>Viridiplantae</taxon>
        <taxon>Streptophyta</taxon>
        <taxon>Embryophyta</taxon>
        <taxon>Tracheophyta</taxon>
        <taxon>Spermatophyta</taxon>
        <taxon>Magnoliopsida</taxon>
        <taxon>eudicotyledons</taxon>
        <taxon>Gunneridae</taxon>
        <taxon>Pentapetalae</taxon>
        <taxon>rosids</taxon>
        <taxon>fabids</taxon>
        <taxon>Fabales</taxon>
        <taxon>Fabaceae</taxon>
        <taxon>Caesalpinioideae</taxon>
        <taxon>mimosoid clade</taxon>
        <taxon>Acacieae</taxon>
        <taxon>Acacia</taxon>
    </lineage>
</organism>
<keyword evidence="4" id="KW-0720">Serine protease</keyword>
<dbReference type="InterPro" id="IPR023562">
    <property type="entry name" value="ClpP/TepA"/>
</dbReference>
<evidence type="ECO:0000313" key="8">
    <source>
        <dbReference type="EMBL" id="KAK4261538.1"/>
    </source>
</evidence>
<evidence type="ECO:0000256" key="4">
    <source>
        <dbReference type="ARBA" id="ARBA00022825"/>
    </source>
</evidence>
<dbReference type="InterPro" id="IPR001907">
    <property type="entry name" value="ClpP"/>
</dbReference>
<evidence type="ECO:0000256" key="1">
    <source>
        <dbReference type="ARBA" id="ARBA00007039"/>
    </source>
</evidence>
<dbReference type="HAMAP" id="MF_00444">
    <property type="entry name" value="ClpP"/>
    <property type="match status" value="1"/>
</dbReference>
<dbReference type="SUPFAM" id="SSF52096">
    <property type="entry name" value="ClpP/crotonase"/>
    <property type="match status" value="1"/>
</dbReference>
<dbReference type="GO" id="GO:0051117">
    <property type="term" value="F:ATPase binding"/>
    <property type="evidence" value="ECO:0007669"/>
    <property type="project" value="TreeGrafter"/>
</dbReference>
<dbReference type="PANTHER" id="PTHR10381">
    <property type="entry name" value="ATP-DEPENDENT CLP PROTEASE PROTEOLYTIC SUBUNIT"/>
    <property type="match status" value="1"/>
</dbReference>
<evidence type="ECO:0000256" key="7">
    <source>
        <dbReference type="RuleBase" id="RU003567"/>
    </source>
</evidence>
<keyword evidence="2" id="KW-0645">Protease</keyword>
<dbReference type="AlphaFoldDB" id="A0AAE1J3V3"/>
<dbReference type="GO" id="GO:0009368">
    <property type="term" value="C:endopeptidase Clp complex"/>
    <property type="evidence" value="ECO:0007669"/>
    <property type="project" value="TreeGrafter"/>
</dbReference>
<dbReference type="Gene3D" id="3.90.226.10">
    <property type="entry name" value="2-enoyl-CoA Hydratase, Chain A, domain 1"/>
    <property type="match status" value="1"/>
</dbReference>
<dbReference type="PRINTS" id="PR00127">
    <property type="entry name" value="CLPPROTEASEP"/>
</dbReference>
<dbReference type="InterPro" id="IPR029045">
    <property type="entry name" value="ClpP/crotonase-like_dom_sf"/>
</dbReference>
<evidence type="ECO:0000313" key="9">
    <source>
        <dbReference type="Proteomes" id="UP001293593"/>
    </source>
</evidence>
<evidence type="ECO:0000256" key="6">
    <source>
        <dbReference type="PROSITE-ProRule" id="PRU10086"/>
    </source>
</evidence>
<dbReference type="GO" id="GO:0004252">
    <property type="term" value="F:serine-type endopeptidase activity"/>
    <property type="evidence" value="ECO:0007669"/>
    <property type="project" value="UniProtKB-EC"/>
</dbReference>
<keyword evidence="9" id="KW-1185">Reference proteome</keyword>
<dbReference type="PROSITE" id="PS00382">
    <property type="entry name" value="CLP_PROTEASE_HIS"/>
    <property type="match status" value="1"/>
</dbReference>
<accession>A0AAE1J3V3</accession>
<dbReference type="CDD" id="cd07017">
    <property type="entry name" value="S14_ClpP_2"/>
    <property type="match status" value="1"/>
</dbReference>
<sequence length="306" mass="33274">MDLLSISPSHPSTLLTSRQLHLSPSKPSISTFNSQISIPLRPHSSRTSLRCMLSSSPKSPKTLDFVSQPENFYDTFKPSCTQTPATAMKGAESDVMGLLLRERIVFLGSDIDDVVADAIIGQLLLLDAQDPNKDIRLFINSTGGSLSATMAIFDVVRLVRAPISTVALGISASTASIILGGGTKGKRLAMPNTRIMIHQPVGGASGQASDVEVQAREALVGKDNVTRIISEFTGRSYEQVEKDIEKDRYMSPIEAVEYGIIDGVIDRDSIIPLMPIPERVVSSLYEEITKDPQKFANPEIPDDEIY</sequence>
<reference evidence="8" key="1">
    <citation type="submission" date="2023-10" db="EMBL/GenBank/DDBJ databases">
        <title>Chromosome-level genome of the transformable northern wattle, Acacia crassicarpa.</title>
        <authorList>
            <person name="Massaro I."/>
            <person name="Sinha N.R."/>
            <person name="Poethig S."/>
            <person name="Leichty A.R."/>
        </authorList>
    </citation>
    <scope>NUCLEOTIDE SEQUENCE</scope>
    <source>
        <strain evidence="8">Acra3RX</strain>
        <tissue evidence="8">Leaf</tissue>
    </source>
</reference>
<dbReference type="EMBL" id="JAWXYG010000010">
    <property type="protein sequence ID" value="KAK4261538.1"/>
    <property type="molecule type" value="Genomic_DNA"/>
</dbReference>
<feature type="active site" evidence="6">
    <location>
        <position position="198"/>
    </location>
</feature>
<comment type="caution">
    <text evidence="8">The sequence shown here is derived from an EMBL/GenBank/DDBJ whole genome shotgun (WGS) entry which is preliminary data.</text>
</comment>
<dbReference type="Proteomes" id="UP001293593">
    <property type="component" value="Unassembled WGS sequence"/>
</dbReference>
<proteinExistence type="inferred from homology"/>
<evidence type="ECO:0000256" key="3">
    <source>
        <dbReference type="ARBA" id="ARBA00022801"/>
    </source>
</evidence>
<dbReference type="InterPro" id="IPR033135">
    <property type="entry name" value="ClpP_His_AS"/>
</dbReference>